<keyword evidence="7" id="KW-1185">Reference proteome</keyword>
<dbReference type="InterPro" id="IPR036388">
    <property type="entry name" value="WH-like_DNA-bd_sf"/>
</dbReference>
<dbReference type="SMART" id="SM00346">
    <property type="entry name" value="HTH_ICLR"/>
    <property type="match status" value="1"/>
</dbReference>
<dbReference type="InterPro" id="IPR029016">
    <property type="entry name" value="GAF-like_dom_sf"/>
</dbReference>
<dbReference type="InterPro" id="IPR036390">
    <property type="entry name" value="WH_DNA-bd_sf"/>
</dbReference>
<gene>
    <name evidence="6" type="ORF">B5D82_05465</name>
</gene>
<keyword evidence="1" id="KW-0805">Transcription regulation</keyword>
<dbReference type="AlphaFoldDB" id="A0A222G5S0"/>
<accession>A0A222G5S0</accession>
<dbReference type="SUPFAM" id="SSF46785">
    <property type="entry name" value="Winged helix' DNA-binding domain"/>
    <property type="match status" value="1"/>
</dbReference>
<reference evidence="6 7" key="1">
    <citation type="submission" date="2017-08" db="EMBL/GenBank/DDBJ databases">
        <title>Complete genome of Colwellia sp. NB097-1, a psychrophile bacterium ioslated from Bering Sea.</title>
        <authorList>
            <person name="Chen X."/>
        </authorList>
    </citation>
    <scope>NUCLEOTIDE SEQUENCE [LARGE SCALE GENOMIC DNA]</scope>
    <source>
        <strain evidence="6 7">NB097-1</strain>
    </source>
</reference>
<protein>
    <submittedName>
        <fullName evidence="6">IclR family transcriptional regulator</fullName>
    </submittedName>
</protein>
<organism evidence="6 7">
    <name type="scientific">Cognaticolwellia beringensis</name>
    <dbReference type="NCBI Taxonomy" id="1967665"/>
    <lineage>
        <taxon>Bacteria</taxon>
        <taxon>Pseudomonadati</taxon>
        <taxon>Pseudomonadota</taxon>
        <taxon>Gammaproteobacteria</taxon>
        <taxon>Alteromonadales</taxon>
        <taxon>Colwelliaceae</taxon>
        <taxon>Cognaticolwellia</taxon>
    </lineage>
</organism>
<dbReference type="RefSeq" id="WP_081149818.1">
    <property type="nucleotide sequence ID" value="NZ_CP020465.1"/>
</dbReference>
<dbReference type="PROSITE" id="PS51077">
    <property type="entry name" value="HTH_ICLR"/>
    <property type="match status" value="1"/>
</dbReference>
<dbReference type="PANTHER" id="PTHR30136:SF33">
    <property type="entry name" value="TRANSCRIPTIONAL REGULATORY PROTEIN"/>
    <property type="match status" value="1"/>
</dbReference>
<dbReference type="InterPro" id="IPR005471">
    <property type="entry name" value="Tscrpt_reg_IclR_N"/>
</dbReference>
<dbReference type="Pfam" id="PF09339">
    <property type="entry name" value="HTH_IclR"/>
    <property type="match status" value="1"/>
</dbReference>
<evidence type="ECO:0000313" key="6">
    <source>
        <dbReference type="EMBL" id="ASP47258.1"/>
    </source>
</evidence>
<dbReference type="PANTHER" id="PTHR30136">
    <property type="entry name" value="HELIX-TURN-HELIX TRANSCRIPTIONAL REGULATOR, ICLR FAMILY"/>
    <property type="match status" value="1"/>
</dbReference>
<dbReference type="SUPFAM" id="SSF55781">
    <property type="entry name" value="GAF domain-like"/>
    <property type="match status" value="1"/>
</dbReference>
<dbReference type="Pfam" id="PF01614">
    <property type="entry name" value="IclR_C"/>
    <property type="match status" value="1"/>
</dbReference>
<evidence type="ECO:0000256" key="3">
    <source>
        <dbReference type="ARBA" id="ARBA00023163"/>
    </source>
</evidence>
<dbReference type="Gene3D" id="3.30.450.40">
    <property type="match status" value="1"/>
</dbReference>
<evidence type="ECO:0000313" key="7">
    <source>
        <dbReference type="Proteomes" id="UP000202259"/>
    </source>
</evidence>
<evidence type="ECO:0000256" key="1">
    <source>
        <dbReference type="ARBA" id="ARBA00023015"/>
    </source>
</evidence>
<dbReference type="PROSITE" id="PS51078">
    <property type="entry name" value="ICLR_ED"/>
    <property type="match status" value="1"/>
</dbReference>
<proteinExistence type="predicted"/>
<keyword evidence="2" id="KW-0238">DNA-binding</keyword>
<keyword evidence="3" id="KW-0804">Transcription</keyword>
<dbReference type="Gene3D" id="1.10.10.10">
    <property type="entry name" value="Winged helix-like DNA-binding domain superfamily/Winged helix DNA-binding domain"/>
    <property type="match status" value="1"/>
</dbReference>
<sequence>MNTPTGMPRDTNGEVDRKFVEALARGLDILRAFNPGDGFLGNQEIAQRTGLPKSSISRLTYTLTNLGYLTYSKRLEKYQLGAGVLALGYAFVSNLAIRQVANPQMKELSIETGTSIGLADRDRLDMIYVDHCAPKDIVTFKKDIGDKIPMATTAAGRAYLVALSEEERDFFMRHFKEKLGDKFEAVKSGVDQAVESYKEFGFCHSWGDWERDTNAIAVPLKLTQGQIYVFNAGGPAFRLSKEFLSGEVAPQLKSMVRNIEATLIRF</sequence>
<dbReference type="Proteomes" id="UP000202259">
    <property type="component" value="Chromosome"/>
</dbReference>
<dbReference type="GO" id="GO:0003700">
    <property type="term" value="F:DNA-binding transcription factor activity"/>
    <property type="evidence" value="ECO:0007669"/>
    <property type="project" value="TreeGrafter"/>
</dbReference>
<name>A0A222G5S0_9GAMM</name>
<dbReference type="InterPro" id="IPR050707">
    <property type="entry name" value="HTH_MetabolicPath_Reg"/>
</dbReference>
<feature type="domain" description="HTH iclR-type" evidence="4">
    <location>
        <begin position="20"/>
        <end position="82"/>
    </location>
</feature>
<evidence type="ECO:0000256" key="2">
    <source>
        <dbReference type="ARBA" id="ARBA00023125"/>
    </source>
</evidence>
<dbReference type="KEGG" id="cber:B5D82_05465"/>
<evidence type="ECO:0000259" key="5">
    <source>
        <dbReference type="PROSITE" id="PS51078"/>
    </source>
</evidence>
<dbReference type="EMBL" id="CP020465">
    <property type="protein sequence ID" value="ASP47258.1"/>
    <property type="molecule type" value="Genomic_DNA"/>
</dbReference>
<dbReference type="InterPro" id="IPR014757">
    <property type="entry name" value="Tscrpt_reg_IclR_C"/>
</dbReference>
<dbReference type="GO" id="GO:0045892">
    <property type="term" value="P:negative regulation of DNA-templated transcription"/>
    <property type="evidence" value="ECO:0007669"/>
    <property type="project" value="TreeGrafter"/>
</dbReference>
<dbReference type="OrthoDB" id="9807558at2"/>
<dbReference type="GO" id="GO:0003677">
    <property type="term" value="F:DNA binding"/>
    <property type="evidence" value="ECO:0007669"/>
    <property type="project" value="UniProtKB-KW"/>
</dbReference>
<evidence type="ECO:0000259" key="4">
    <source>
        <dbReference type="PROSITE" id="PS51077"/>
    </source>
</evidence>
<feature type="domain" description="IclR-ED" evidence="5">
    <location>
        <begin position="83"/>
        <end position="265"/>
    </location>
</feature>